<dbReference type="GO" id="GO:0016491">
    <property type="term" value="F:oxidoreductase activity"/>
    <property type="evidence" value="ECO:0007669"/>
    <property type="project" value="UniProtKB-KW"/>
</dbReference>
<keyword evidence="2" id="KW-0479">Metal-binding</keyword>
<evidence type="ECO:0000313" key="8">
    <source>
        <dbReference type="Proteomes" id="UP000525298"/>
    </source>
</evidence>
<dbReference type="SUPFAM" id="SSF54862">
    <property type="entry name" value="4Fe-4S ferredoxins"/>
    <property type="match status" value="1"/>
</dbReference>
<keyword evidence="1" id="KW-0004">4Fe-4S</keyword>
<dbReference type="Proteomes" id="UP000525298">
    <property type="component" value="Unassembled WGS sequence"/>
</dbReference>
<dbReference type="GO" id="GO:0051539">
    <property type="term" value="F:4 iron, 4 sulfur cluster binding"/>
    <property type="evidence" value="ECO:0007669"/>
    <property type="project" value="UniProtKB-KW"/>
</dbReference>
<dbReference type="RefSeq" id="WP_181550210.1">
    <property type="nucleotide sequence ID" value="NZ_JACDUS010000002.1"/>
</dbReference>
<protein>
    <submittedName>
        <fullName evidence="7">Ferredoxin</fullName>
    </submittedName>
</protein>
<dbReference type="Pfam" id="PF02754">
    <property type="entry name" value="CCG"/>
    <property type="match status" value="1"/>
</dbReference>
<accession>A0A7W0HJT4</accession>
<dbReference type="InterPro" id="IPR051460">
    <property type="entry name" value="HdrC_iron-sulfur_subunit"/>
</dbReference>
<keyword evidence="5" id="KW-0411">Iron-sulfur</keyword>
<dbReference type="AlphaFoldDB" id="A0A7W0HJT4"/>
<keyword evidence="4" id="KW-0408">Iron</keyword>
<gene>
    <name evidence="7" type="ORF">HNR65_000853</name>
</gene>
<proteinExistence type="predicted"/>
<dbReference type="PANTHER" id="PTHR43255">
    <property type="entry name" value="IRON-SULFUR-BINDING OXIDOREDUCTASE FADF-RELATED-RELATED"/>
    <property type="match status" value="1"/>
</dbReference>
<evidence type="ECO:0000313" key="7">
    <source>
        <dbReference type="EMBL" id="MBA2880535.1"/>
    </source>
</evidence>
<dbReference type="GO" id="GO:0005886">
    <property type="term" value="C:plasma membrane"/>
    <property type="evidence" value="ECO:0007669"/>
    <property type="project" value="TreeGrafter"/>
</dbReference>
<evidence type="ECO:0000256" key="3">
    <source>
        <dbReference type="ARBA" id="ARBA00023002"/>
    </source>
</evidence>
<keyword evidence="8" id="KW-1185">Reference proteome</keyword>
<comment type="caution">
    <text evidence="7">The sequence shown here is derived from an EMBL/GenBank/DDBJ whole genome shotgun (WGS) entry which is preliminary data.</text>
</comment>
<sequence>MLQLDFDEKKCLACETRDCLTRCQYMDLDAEAAGTEIQNLINGTDTRVLHDCRTCYACEEYCPMANHPFYLIVSRQEELGIAPLPEPIVKQGIQMGIAFRGDPEIHEVNGPVLNMGVFSPLIRLAQGKLFEGLTLISTDSRKMHHYFCQLMYLHFARTSVIKDRLPKVMATIAAHKPTEVVHFHDECYGTYTSFAPAWGMDVPFSSIHLFEHLYNRLTELRDEIKPLNYKVAYQRPCSSRLSSDKHRFVDKIFDLIGVEHVRRQYRDEDALCCGSTILAQKTPDSRRFCLNQQKKNIEDMKESGAELCIFNCPACMQTIGKQVAENGIMPIWMSDLCRMAIGEQPA</sequence>
<name>A0A7W0HJT4_9BACT</name>
<dbReference type="EMBL" id="JACDUS010000002">
    <property type="protein sequence ID" value="MBA2880535.1"/>
    <property type="molecule type" value="Genomic_DNA"/>
</dbReference>
<evidence type="ECO:0000259" key="6">
    <source>
        <dbReference type="Pfam" id="PF02754"/>
    </source>
</evidence>
<dbReference type="GO" id="GO:0046872">
    <property type="term" value="F:metal ion binding"/>
    <property type="evidence" value="ECO:0007669"/>
    <property type="project" value="UniProtKB-KW"/>
</dbReference>
<organism evidence="7 8">
    <name type="scientific">Desulfosalsimonas propionicica</name>
    <dbReference type="NCBI Taxonomy" id="332175"/>
    <lineage>
        <taxon>Bacteria</taxon>
        <taxon>Pseudomonadati</taxon>
        <taxon>Thermodesulfobacteriota</taxon>
        <taxon>Desulfobacteria</taxon>
        <taxon>Desulfobacterales</taxon>
        <taxon>Desulfosalsimonadaceae</taxon>
        <taxon>Desulfosalsimonas</taxon>
    </lineage>
</organism>
<dbReference type="PROSITE" id="PS00198">
    <property type="entry name" value="4FE4S_FER_1"/>
    <property type="match status" value="1"/>
</dbReference>
<evidence type="ECO:0000256" key="2">
    <source>
        <dbReference type="ARBA" id="ARBA00022723"/>
    </source>
</evidence>
<evidence type="ECO:0000256" key="5">
    <source>
        <dbReference type="ARBA" id="ARBA00023014"/>
    </source>
</evidence>
<dbReference type="InterPro" id="IPR004017">
    <property type="entry name" value="Cys_rich_dom"/>
</dbReference>
<feature type="domain" description="Cysteine-rich" evidence="6">
    <location>
        <begin position="231"/>
        <end position="319"/>
    </location>
</feature>
<dbReference type="PANTHER" id="PTHR43255:SF1">
    <property type="entry name" value="IRON-SULFUR-BINDING OXIDOREDUCTASE FADF-RELATED"/>
    <property type="match status" value="1"/>
</dbReference>
<evidence type="ECO:0000256" key="4">
    <source>
        <dbReference type="ARBA" id="ARBA00023004"/>
    </source>
</evidence>
<keyword evidence="3" id="KW-0560">Oxidoreductase</keyword>
<dbReference type="InterPro" id="IPR017900">
    <property type="entry name" value="4Fe4S_Fe_S_CS"/>
</dbReference>
<evidence type="ECO:0000256" key="1">
    <source>
        <dbReference type="ARBA" id="ARBA00022485"/>
    </source>
</evidence>
<reference evidence="7 8" key="1">
    <citation type="submission" date="2020-07" db="EMBL/GenBank/DDBJ databases">
        <title>Genomic Encyclopedia of Type Strains, Phase IV (KMG-IV): sequencing the most valuable type-strain genomes for metagenomic binning, comparative biology and taxonomic classification.</title>
        <authorList>
            <person name="Goeker M."/>
        </authorList>
    </citation>
    <scope>NUCLEOTIDE SEQUENCE [LARGE SCALE GENOMIC DNA]</scope>
    <source>
        <strain evidence="7 8">DSM 17721</strain>
    </source>
</reference>